<dbReference type="Gene3D" id="2.170.150.70">
    <property type="match status" value="2"/>
</dbReference>
<evidence type="ECO:0000256" key="3">
    <source>
        <dbReference type="ARBA" id="ARBA00022833"/>
    </source>
</evidence>
<dbReference type="InterPro" id="IPR006913">
    <property type="entry name" value="CENP-V/GFA"/>
</dbReference>
<comment type="similarity">
    <text evidence="1">Belongs to the Gfa family.</text>
</comment>
<sequence>MNIPWPTLSSIPPAPSSGLPTETTTDTTGKVLKGNCHCGRNRFDYSPPHNQTLEDVAVKCSCTLCSKKGYIWLPFPSTPSEGELKWTRNDGVTKYWTPFVWDKFCSNCGTGLVGVHLYGPLKGHALVNVRAIQGANTFFLDSVIKTVHLEEEGPFEPLALSPDVLYNGSCHCGNVQFQLKKHGQELEKPWPVKEDNCSSCVRDAFVGIYPSKEFVFIPEESYNKAFEYRYNKGRNAIHHCSSCGVMVFMVIHGPPNLAEILEKLKKENPERYRVAKGMAELNLSLQPLNVRTLEGIDWECIRQRVERTDEGTEGYVIAG</sequence>
<proteinExistence type="inferred from homology"/>
<keyword evidence="3" id="KW-0862">Zinc</keyword>
<dbReference type="PROSITE" id="PS51891">
    <property type="entry name" value="CENP_V_GFA"/>
    <property type="match status" value="2"/>
</dbReference>
<evidence type="ECO:0000313" key="6">
    <source>
        <dbReference type="EMBL" id="KAA8636324.1"/>
    </source>
</evidence>
<keyword evidence="2" id="KW-0479">Metal-binding</keyword>
<evidence type="ECO:0000256" key="4">
    <source>
        <dbReference type="SAM" id="MobiDB-lite"/>
    </source>
</evidence>
<evidence type="ECO:0000256" key="1">
    <source>
        <dbReference type="ARBA" id="ARBA00005495"/>
    </source>
</evidence>
<evidence type="ECO:0000259" key="5">
    <source>
        <dbReference type="PROSITE" id="PS51891"/>
    </source>
</evidence>
<dbReference type="GO" id="GO:0046872">
    <property type="term" value="F:metal ion binding"/>
    <property type="evidence" value="ECO:0007669"/>
    <property type="project" value="UniProtKB-KW"/>
</dbReference>
<reference evidence="6 7" key="1">
    <citation type="submission" date="2017-07" db="EMBL/GenBank/DDBJ databases">
        <title>Genome sequence of the Sordaria macrospora wild type strain R19027.</title>
        <authorList>
            <person name="Nowrousian M."/>
            <person name="Teichert I."/>
            <person name="Kueck U."/>
        </authorList>
    </citation>
    <scope>NUCLEOTIDE SEQUENCE [LARGE SCALE GENOMIC DNA]</scope>
    <source>
        <strain evidence="6 7">R19027</strain>
        <tissue evidence="6">Mycelium</tissue>
    </source>
</reference>
<gene>
    <name evidence="6" type="ORF">SMACR_02738</name>
</gene>
<dbReference type="OMA" id="NCHCGAY"/>
<dbReference type="InterPro" id="IPR052355">
    <property type="entry name" value="CENP-V-like"/>
</dbReference>
<evidence type="ECO:0000313" key="7">
    <source>
        <dbReference type="Proteomes" id="UP000433876"/>
    </source>
</evidence>
<dbReference type="InterPro" id="IPR011057">
    <property type="entry name" value="Mss4-like_sf"/>
</dbReference>
<dbReference type="SUPFAM" id="SSF51316">
    <property type="entry name" value="Mss4-like"/>
    <property type="match status" value="2"/>
</dbReference>
<comment type="caution">
    <text evidence="6">The sequence shown here is derived from an EMBL/GenBank/DDBJ whole genome shotgun (WGS) entry which is preliminary data.</text>
</comment>
<dbReference type="PANTHER" id="PTHR28620">
    <property type="entry name" value="CENTROMERE PROTEIN V"/>
    <property type="match status" value="1"/>
</dbReference>
<organism evidence="6 7">
    <name type="scientific">Sordaria macrospora</name>
    <dbReference type="NCBI Taxonomy" id="5147"/>
    <lineage>
        <taxon>Eukaryota</taxon>
        <taxon>Fungi</taxon>
        <taxon>Dikarya</taxon>
        <taxon>Ascomycota</taxon>
        <taxon>Pezizomycotina</taxon>
        <taxon>Sordariomycetes</taxon>
        <taxon>Sordariomycetidae</taxon>
        <taxon>Sordariales</taxon>
        <taxon>Sordariaceae</taxon>
        <taxon>Sordaria</taxon>
    </lineage>
</organism>
<dbReference type="VEuPathDB" id="FungiDB:SMAC_02738"/>
<feature type="domain" description="CENP-V/GFA" evidence="5">
    <location>
        <begin position="166"/>
        <end position="299"/>
    </location>
</feature>
<protein>
    <recommendedName>
        <fullName evidence="5">CENP-V/GFA domain-containing protein</fullName>
    </recommendedName>
</protein>
<dbReference type="PANTHER" id="PTHR28620:SF1">
    <property type="entry name" value="CENP-V_GFA DOMAIN-CONTAINING PROTEIN"/>
    <property type="match status" value="1"/>
</dbReference>
<accession>A0A8S9A022</accession>
<feature type="domain" description="CENP-V/GFA" evidence="5">
    <location>
        <begin position="32"/>
        <end position="156"/>
    </location>
</feature>
<dbReference type="AlphaFoldDB" id="A0A8S9A022"/>
<dbReference type="GO" id="GO:0016846">
    <property type="term" value="F:carbon-sulfur lyase activity"/>
    <property type="evidence" value="ECO:0007669"/>
    <property type="project" value="InterPro"/>
</dbReference>
<dbReference type="Proteomes" id="UP000433876">
    <property type="component" value="Unassembled WGS sequence"/>
</dbReference>
<name>A0A8S9A022_SORMA</name>
<feature type="region of interest" description="Disordered" evidence="4">
    <location>
        <begin position="1"/>
        <end position="28"/>
    </location>
</feature>
<evidence type="ECO:0000256" key="2">
    <source>
        <dbReference type="ARBA" id="ARBA00022723"/>
    </source>
</evidence>
<dbReference type="EMBL" id="NMPR01000004">
    <property type="protein sequence ID" value="KAA8636324.1"/>
    <property type="molecule type" value="Genomic_DNA"/>
</dbReference>